<keyword evidence="7" id="KW-1185">Reference proteome</keyword>
<protein>
    <submittedName>
        <fullName evidence="6">ATP-binding protein</fullName>
    </submittedName>
</protein>
<dbReference type="SUPFAM" id="SSF52540">
    <property type="entry name" value="P-loop containing nucleoside triphosphate hydrolases"/>
    <property type="match status" value="1"/>
</dbReference>
<reference evidence="6" key="2">
    <citation type="submission" date="2022-10" db="EMBL/GenBank/DDBJ databases">
        <authorList>
            <person name="Trinh H.N."/>
        </authorList>
    </citation>
    <scope>NUCLEOTIDE SEQUENCE</scope>
    <source>
        <strain evidence="6">RN2-1</strain>
    </source>
</reference>
<dbReference type="GO" id="GO:0016887">
    <property type="term" value="F:ATP hydrolysis activity"/>
    <property type="evidence" value="ECO:0007669"/>
    <property type="project" value="InterPro"/>
</dbReference>
<keyword evidence="3 6" id="KW-0067">ATP-binding</keyword>
<dbReference type="CDD" id="cd19481">
    <property type="entry name" value="RecA-like_protease"/>
    <property type="match status" value="1"/>
</dbReference>
<evidence type="ECO:0000256" key="4">
    <source>
        <dbReference type="SAM" id="MobiDB-lite"/>
    </source>
</evidence>
<dbReference type="Pfam" id="PF00004">
    <property type="entry name" value="AAA"/>
    <property type="match status" value="1"/>
</dbReference>
<evidence type="ECO:0000313" key="6">
    <source>
        <dbReference type="EMBL" id="MCW3475305.1"/>
    </source>
</evidence>
<evidence type="ECO:0000256" key="2">
    <source>
        <dbReference type="ARBA" id="ARBA00022741"/>
    </source>
</evidence>
<gene>
    <name evidence="6" type="ORF">OL599_12050</name>
</gene>
<name>A0AA41YM81_9PROT</name>
<dbReference type="AlphaFoldDB" id="A0AA41YM81"/>
<dbReference type="PANTHER" id="PTHR23073">
    <property type="entry name" value="26S PROTEASOME REGULATORY SUBUNIT"/>
    <property type="match status" value="1"/>
</dbReference>
<evidence type="ECO:0000259" key="5">
    <source>
        <dbReference type="SMART" id="SM00382"/>
    </source>
</evidence>
<keyword evidence="2" id="KW-0547">Nucleotide-binding</keyword>
<comment type="similarity">
    <text evidence="1">Belongs to the AAA ATPase family.</text>
</comment>
<dbReference type="SMART" id="SM00382">
    <property type="entry name" value="AAA"/>
    <property type="match status" value="1"/>
</dbReference>
<feature type="region of interest" description="Disordered" evidence="4">
    <location>
        <begin position="621"/>
        <end position="642"/>
    </location>
</feature>
<sequence>MAAAPAPLIPETAPDAQAPDRVLALIVARVRMALQGEAGPARAALEAALGGPAGARRLRMAEVFGLSNGAMDLLDLALALAADPGLAEAYATAQGASHRVCPTEALAQTLFGADDGPVWRAGAALSIWGLLVPIARTAGEPDAFEADPRVVDWLRGVLGLDAPLVGRAHLIELHPPFAAWPVAATARDAARATERSAAVRVVVAGPTGSGRASFAAVVASAFRRRALAIDAAGAEDFPDLLMRARRLARMADLALVWRDHEGIALSAHPQAAPLEFVTTGPRARATPVEGTADLVVKLPQPTRDERRELWRRLVPSAAAWPAASFDALTTRPGVTVGDIVAVAHSAPDGPAQAADRLRARARARLGEVSRALTPRLRWDDLVLPALTREALEEIAFEAGARARLLAEPEPGRLYARGGGLAVLFSGPPGTGKTMAAEAIADSLGADLLVVDLAATVSKYIGETAKNLSRVFEEAASSGAILLFDEADALFAKRSEIKDSHDRYANTDTNHLLQLLEVFDGLAILATNRRSNMDPAFVRRIRHVVEFARPGAVERRTMWRRAVAALAGAEHTNSLATVLDAFADQHELTAAQIKNAALTARYAAMRDRCAITQAHLQRGLARELAKDGRPVDAPARPTRDRHA</sequence>
<reference evidence="6" key="1">
    <citation type="submission" date="2022-09" db="EMBL/GenBank/DDBJ databases">
        <title>Rhodovastum sp. nov. RN2-1 isolated from soil in Seongnam, South Korea.</title>
        <authorList>
            <person name="Le N.T."/>
        </authorList>
    </citation>
    <scope>NUCLEOTIDE SEQUENCE</scope>
    <source>
        <strain evidence="6">RN2-1</strain>
    </source>
</reference>
<feature type="domain" description="AAA+ ATPase" evidence="5">
    <location>
        <begin position="418"/>
        <end position="550"/>
    </location>
</feature>
<dbReference type="InterPro" id="IPR027417">
    <property type="entry name" value="P-loop_NTPase"/>
</dbReference>
<organism evidence="6 7">
    <name type="scientific">Limobrevibacterium gyesilva</name>
    <dbReference type="NCBI Taxonomy" id="2991712"/>
    <lineage>
        <taxon>Bacteria</taxon>
        <taxon>Pseudomonadati</taxon>
        <taxon>Pseudomonadota</taxon>
        <taxon>Alphaproteobacteria</taxon>
        <taxon>Acetobacterales</taxon>
        <taxon>Acetobacteraceae</taxon>
        <taxon>Limobrevibacterium</taxon>
    </lineage>
</organism>
<accession>A0AA41YM81</accession>
<dbReference type="Proteomes" id="UP001165679">
    <property type="component" value="Unassembled WGS sequence"/>
</dbReference>
<dbReference type="InterPro" id="IPR003593">
    <property type="entry name" value="AAA+_ATPase"/>
</dbReference>
<comment type="caution">
    <text evidence="6">The sequence shown here is derived from an EMBL/GenBank/DDBJ whole genome shotgun (WGS) entry which is preliminary data.</text>
</comment>
<dbReference type="InterPro" id="IPR003959">
    <property type="entry name" value="ATPase_AAA_core"/>
</dbReference>
<dbReference type="Gene3D" id="3.40.50.300">
    <property type="entry name" value="P-loop containing nucleotide triphosphate hydrolases"/>
    <property type="match status" value="1"/>
</dbReference>
<dbReference type="RefSeq" id="WP_264714002.1">
    <property type="nucleotide sequence ID" value="NZ_JAPDNT010000007.1"/>
</dbReference>
<evidence type="ECO:0000313" key="7">
    <source>
        <dbReference type="Proteomes" id="UP001165679"/>
    </source>
</evidence>
<dbReference type="EMBL" id="JAPDNT010000007">
    <property type="protein sequence ID" value="MCW3475305.1"/>
    <property type="molecule type" value="Genomic_DNA"/>
</dbReference>
<evidence type="ECO:0000256" key="1">
    <source>
        <dbReference type="ARBA" id="ARBA00006914"/>
    </source>
</evidence>
<evidence type="ECO:0000256" key="3">
    <source>
        <dbReference type="ARBA" id="ARBA00022840"/>
    </source>
</evidence>
<proteinExistence type="inferred from homology"/>
<dbReference type="InterPro" id="IPR050221">
    <property type="entry name" value="26S_Proteasome_ATPase"/>
</dbReference>
<dbReference type="GO" id="GO:0005524">
    <property type="term" value="F:ATP binding"/>
    <property type="evidence" value="ECO:0007669"/>
    <property type="project" value="UniProtKB-KW"/>
</dbReference>